<dbReference type="PANTHER" id="PTHR43420">
    <property type="entry name" value="ACETYLTRANSFERASE"/>
    <property type="match status" value="1"/>
</dbReference>
<keyword evidence="2" id="KW-0012">Acyltransferase</keyword>
<accession>A0A374NWT1</accession>
<dbReference type="Gene3D" id="1.10.287.900">
    <property type="entry name" value="The crystal structure of the spermine/spermidine acetyltransferase from enterococcus faecali"/>
    <property type="match status" value="1"/>
</dbReference>
<dbReference type="RefSeq" id="WP_117632484.1">
    <property type="nucleotide sequence ID" value="NZ_QSON01000038.1"/>
</dbReference>
<dbReference type="InterPro" id="IPR016181">
    <property type="entry name" value="Acyl_CoA_acyltransferase"/>
</dbReference>
<name>A0A374NWT1_9FIRM</name>
<dbReference type="InterPro" id="IPR027455">
    <property type="entry name" value="Sper_AcTfrase_N"/>
</dbReference>
<evidence type="ECO:0000313" key="5">
    <source>
        <dbReference type="Proteomes" id="UP000263014"/>
    </source>
</evidence>
<comment type="caution">
    <text evidence="4">The sequence shown here is derived from an EMBL/GenBank/DDBJ whole genome shotgun (WGS) entry which is preliminary data.</text>
</comment>
<dbReference type="SUPFAM" id="SSF55729">
    <property type="entry name" value="Acyl-CoA N-acyltransferases (Nat)"/>
    <property type="match status" value="1"/>
</dbReference>
<protein>
    <submittedName>
        <fullName evidence="4">GNAT family N-acetyltransferase</fullName>
    </submittedName>
</protein>
<proteinExistence type="predicted"/>
<dbReference type="PROSITE" id="PS51186">
    <property type="entry name" value="GNAT"/>
    <property type="match status" value="1"/>
</dbReference>
<evidence type="ECO:0000256" key="2">
    <source>
        <dbReference type="ARBA" id="ARBA00023315"/>
    </source>
</evidence>
<dbReference type="GO" id="GO:0016747">
    <property type="term" value="F:acyltransferase activity, transferring groups other than amino-acyl groups"/>
    <property type="evidence" value="ECO:0007669"/>
    <property type="project" value="InterPro"/>
</dbReference>
<feature type="domain" description="N-acetyltransferase" evidence="3">
    <location>
        <begin position="3"/>
        <end position="152"/>
    </location>
</feature>
<dbReference type="EMBL" id="QSON01000038">
    <property type="protein sequence ID" value="RGI94881.1"/>
    <property type="molecule type" value="Genomic_DNA"/>
</dbReference>
<gene>
    <name evidence="4" type="ORF">DXD79_33250</name>
</gene>
<dbReference type="AlphaFoldDB" id="A0A374NWT1"/>
<dbReference type="InterPro" id="IPR000182">
    <property type="entry name" value="GNAT_dom"/>
</dbReference>
<dbReference type="CDD" id="cd04301">
    <property type="entry name" value="NAT_SF"/>
    <property type="match status" value="1"/>
</dbReference>
<dbReference type="PANTHER" id="PTHR43420:SF47">
    <property type="entry name" value="N-ACETYLTRANSFERASE DOMAIN-CONTAINING PROTEIN"/>
    <property type="match status" value="1"/>
</dbReference>
<sequence>MYIHVEPVNDKNREAVLALKIHETQKGFVESPEQCLKEAAEEKCWRPVGIYDGEQLVGFSMYGYFWQYLPFGRVWLDRLLIDRDYQGHGYGHIVLPMMIGKLRSEYHRKKIYLSVVEENQGAIHLYEKFGFQFNGETDVHGEKVMVLKETLNRSAERSAERNLN</sequence>
<organism evidence="4 5">
    <name type="scientific">Hungatella hathewayi</name>
    <dbReference type="NCBI Taxonomy" id="154046"/>
    <lineage>
        <taxon>Bacteria</taxon>
        <taxon>Bacillati</taxon>
        <taxon>Bacillota</taxon>
        <taxon>Clostridia</taxon>
        <taxon>Lachnospirales</taxon>
        <taxon>Lachnospiraceae</taxon>
        <taxon>Hungatella</taxon>
    </lineage>
</organism>
<keyword evidence="1 4" id="KW-0808">Transferase</keyword>
<evidence type="ECO:0000256" key="1">
    <source>
        <dbReference type="ARBA" id="ARBA00022679"/>
    </source>
</evidence>
<dbReference type="Pfam" id="PF00583">
    <property type="entry name" value="Acetyltransf_1"/>
    <property type="match status" value="1"/>
</dbReference>
<dbReference type="InterPro" id="IPR050680">
    <property type="entry name" value="YpeA/RimI_acetyltransf"/>
</dbReference>
<evidence type="ECO:0000259" key="3">
    <source>
        <dbReference type="PROSITE" id="PS51186"/>
    </source>
</evidence>
<dbReference type="Proteomes" id="UP000263014">
    <property type="component" value="Unassembled WGS sequence"/>
</dbReference>
<evidence type="ECO:0000313" key="4">
    <source>
        <dbReference type="EMBL" id="RGI94881.1"/>
    </source>
</evidence>
<reference evidence="4 5" key="1">
    <citation type="submission" date="2018-08" db="EMBL/GenBank/DDBJ databases">
        <title>A genome reference for cultivated species of the human gut microbiota.</title>
        <authorList>
            <person name="Zou Y."/>
            <person name="Xue W."/>
            <person name="Luo G."/>
        </authorList>
    </citation>
    <scope>NUCLEOTIDE SEQUENCE [LARGE SCALE GENOMIC DNA]</scope>
    <source>
        <strain evidence="4 5">TM09-12</strain>
    </source>
</reference>
<dbReference type="Gene3D" id="3.40.630.30">
    <property type="match status" value="1"/>
</dbReference>